<evidence type="ECO:0000313" key="8">
    <source>
        <dbReference type="Proteomes" id="UP000026915"/>
    </source>
</evidence>
<proteinExistence type="predicted"/>
<evidence type="ECO:0000256" key="1">
    <source>
        <dbReference type="ARBA" id="ARBA00004123"/>
    </source>
</evidence>
<dbReference type="GO" id="GO:0005634">
    <property type="term" value="C:nucleus"/>
    <property type="evidence" value="ECO:0007669"/>
    <property type="project" value="UniProtKB-SubCell"/>
</dbReference>
<dbReference type="InterPro" id="IPR040661">
    <property type="entry name" value="LZ3wCH"/>
</dbReference>
<evidence type="ECO:0000259" key="6">
    <source>
        <dbReference type="Pfam" id="PF18517"/>
    </source>
</evidence>
<dbReference type="FunCoup" id="A0A061GN33">
    <property type="interactions" value="827"/>
</dbReference>
<keyword evidence="8" id="KW-1185">Reference proteome</keyword>
<keyword evidence="2 4" id="KW-0175">Coiled coil</keyword>
<evidence type="ECO:0000313" key="7">
    <source>
        <dbReference type="EMBL" id="EOY30562.1"/>
    </source>
</evidence>
<dbReference type="GO" id="GO:0007131">
    <property type="term" value="P:reciprocal meiotic recombination"/>
    <property type="evidence" value="ECO:0000318"/>
    <property type="project" value="GO_Central"/>
</dbReference>
<dbReference type="Gramene" id="EOY30562">
    <property type="protein sequence ID" value="EOY30562"/>
    <property type="gene ID" value="TCM_037726"/>
</dbReference>
<gene>
    <name evidence="7" type="ORF">TCM_037726</name>
</gene>
<dbReference type="Pfam" id="PF03962">
    <property type="entry name" value="Mnd1"/>
    <property type="match status" value="1"/>
</dbReference>
<dbReference type="EMBL" id="CM001887">
    <property type="protein sequence ID" value="EOY30562.1"/>
    <property type="molecule type" value="Genomic_DNA"/>
</dbReference>
<organism evidence="7 8">
    <name type="scientific">Theobroma cacao</name>
    <name type="common">Cacao</name>
    <name type="synonym">Cocoa</name>
    <dbReference type="NCBI Taxonomy" id="3641"/>
    <lineage>
        <taxon>Eukaryota</taxon>
        <taxon>Viridiplantae</taxon>
        <taxon>Streptophyta</taxon>
        <taxon>Embryophyta</taxon>
        <taxon>Tracheophyta</taxon>
        <taxon>Spermatophyta</taxon>
        <taxon>Magnoliopsida</taxon>
        <taxon>eudicotyledons</taxon>
        <taxon>Gunneridae</taxon>
        <taxon>Pentapetalae</taxon>
        <taxon>rosids</taxon>
        <taxon>malvids</taxon>
        <taxon>Malvales</taxon>
        <taxon>Malvaceae</taxon>
        <taxon>Byttnerioideae</taxon>
        <taxon>Theobroma</taxon>
    </lineage>
</organism>
<evidence type="ECO:0000256" key="4">
    <source>
        <dbReference type="SAM" id="Coils"/>
    </source>
</evidence>
<comment type="subcellular location">
    <subcellularLocation>
        <location evidence="1">Nucleus</location>
    </subcellularLocation>
</comment>
<evidence type="ECO:0000259" key="5">
    <source>
        <dbReference type="Pfam" id="PF03962"/>
    </source>
</evidence>
<accession>A0A061GN33</accession>
<evidence type="ECO:0000256" key="2">
    <source>
        <dbReference type="ARBA" id="ARBA00023054"/>
    </source>
</evidence>
<dbReference type="InParanoid" id="A0A061GN33"/>
<dbReference type="AlphaFoldDB" id="A0A061GN33"/>
<evidence type="ECO:0000256" key="3">
    <source>
        <dbReference type="ARBA" id="ARBA00023242"/>
    </source>
</evidence>
<feature type="domain" description="Mnd1 HTH" evidence="5">
    <location>
        <begin position="69"/>
        <end position="127"/>
    </location>
</feature>
<dbReference type="STRING" id="3641.A0A061GN33"/>
<reference evidence="7 8" key="1">
    <citation type="journal article" date="2013" name="Genome Biol.">
        <title>The genome sequence of the most widely cultivated cacao type and its use to identify candidate genes regulating pod color.</title>
        <authorList>
            <person name="Motamayor J.C."/>
            <person name="Mockaitis K."/>
            <person name="Schmutz J."/>
            <person name="Haiminen N."/>
            <person name="Iii D.L."/>
            <person name="Cornejo O."/>
            <person name="Findley S.D."/>
            <person name="Zheng P."/>
            <person name="Utro F."/>
            <person name="Royaert S."/>
            <person name="Saski C."/>
            <person name="Jenkins J."/>
            <person name="Podicheti R."/>
            <person name="Zhao M."/>
            <person name="Scheffler B.E."/>
            <person name="Stack J.C."/>
            <person name="Feltus F.A."/>
            <person name="Mustiga G.M."/>
            <person name="Amores F."/>
            <person name="Phillips W."/>
            <person name="Marelli J.P."/>
            <person name="May G.D."/>
            <person name="Shapiro H."/>
            <person name="Ma J."/>
            <person name="Bustamante C.D."/>
            <person name="Schnell R.J."/>
            <person name="Main D."/>
            <person name="Gilbert D."/>
            <person name="Parida L."/>
            <person name="Kuhn D.N."/>
        </authorList>
    </citation>
    <scope>NUCLEOTIDE SEQUENCE [LARGE SCALE GENOMIC DNA]</scope>
    <source>
        <strain evidence="8">cv. Matina 1-6</strain>
    </source>
</reference>
<dbReference type="Pfam" id="PF18517">
    <property type="entry name" value="LZ3wCH"/>
    <property type="match status" value="1"/>
</dbReference>
<dbReference type="PANTHER" id="PTHR31398">
    <property type="entry name" value="MEIOTIC NUCLEAR DIVISION PROTEIN 1 HOMOLOG"/>
    <property type="match status" value="1"/>
</dbReference>
<feature type="domain" description="Leucine zipper with capping helix" evidence="6">
    <location>
        <begin position="203"/>
        <end position="259"/>
    </location>
</feature>
<feature type="coiled-coil region" evidence="4">
    <location>
        <begin position="152"/>
        <end position="199"/>
    </location>
</feature>
<keyword evidence="3" id="KW-0539">Nucleus</keyword>
<dbReference type="Proteomes" id="UP000026915">
    <property type="component" value="Chromosome 9"/>
</dbReference>
<name>A0A061GN33_THECC</name>
<dbReference type="InterPro" id="IPR040453">
    <property type="entry name" value="Mnd1_HTH"/>
</dbReference>
<sequence length="284" mass="33375">MNNQFIELYYSDKFPPKEHTLYLEPYFKHRSFDYRSEFPILAESPFRKRIVVAMSKKRGLSLEEKREKMLQIFYESQDFFLLKELEKLGPKKGVITQSVKDVVQSLVDDDLVSKDKIGTSVYFWSLPSCAGNQLRNVRRKLESDRQSSKKRFTELVDQCNELKKGREESEEREEALAELKAIELKYNELKEEMGQYADNDPAAFEAMKKAIEVAHGAANRWTDNIFTLRQWCSNNFPEAKEQLEHMYKEVGITDDFDYVELSQAIPLRAVSDQMLERQFSNDIM</sequence>
<protein>
    <submittedName>
        <fullName evidence="7">Meiotic nuclear division protein 1 isoform 1</fullName>
    </submittedName>
</protein>
<dbReference type="PANTHER" id="PTHR31398:SF0">
    <property type="entry name" value="MEIOTIC NUCLEAR DIVISION PROTEIN 1 HOMOLOG"/>
    <property type="match status" value="1"/>
</dbReference>
<dbReference type="eggNOG" id="KOG3433">
    <property type="taxonomic scope" value="Eukaryota"/>
</dbReference>